<organism evidence="4 5">
    <name type="scientific">Sutcliffiella cohnii</name>
    <dbReference type="NCBI Taxonomy" id="33932"/>
    <lineage>
        <taxon>Bacteria</taxon>
        <taxon>Bacillati</taxon>
        <taxon>Bacillota</taxon>
        <taxon>Bacilli</taxon>
        <taxon>Bacillales</taxon>
        <taxon>Bacillaceae</taxon>
        <taxon>Sutcliffiella</taxon>
    </lineage>
</organism>
<name>A0A223KY32_9BACI</name>
<evidence type="ECO:0000313" key="5">
    <source>
        <dbReference type="Proteomes" id="UP000215224"/>
    </source>
</evidence>
<dbReference type="Pfam" id="PF00011">
    <property type="entry name" value="HSP20"/>
    <property type="match status" value="1"/>
</dbReference>
<evidence type="ECO:0000256" key="2">
    <source>
        <dbReference type="RuleBase" id="RU003616"/>
    </source>
</evidence>
<dbReference type="PANTHER" id="PTHR11527">
    <property type="entry name" value="HEAT-SHOCK PROTEIN 20 FAMILY MEMBER"/>
    <property type="match status" value="1"/>
</dbReference>
<dbReference type="CDD" id="cd06464">
    <property type="entry name" value="ACD_sHsps-like"/>
    <property type="match status" value="1"/>
</dbReference>
<evidence type="ECO:0000256" key="1">
    <source>
        <dbReference type="PROSITE-ProRule" id="PRU00285"/>
    </source>
</evidence>
<dbReference type="InterPro" id="IPR031107">
    <property type="entry name" value="Small_HSP"/>
</dbReference>
<feature type="domain" description="SHSP" evidence="3">
    <location>
        <begin position="23"/>
        <end position="132"/>
    </location>
</feature>
<dbReference type="InterPro" id="IPR002068">
    <property type="entry name" value="A-crystallin/Hsp20_dom"/>
</dbReference>
<keyword evidence="5" id="KW-1185">Reference proteome</keyword>
<dbReference type="KEGG" id="bcoh:BC6307_10100"/>
<protein>
    <recommendedName>
        <fullName evidence="3">SHSP domain-containing protein</fullName>
    </recommendedName>
</protein>
<accession>A0A223KY32</accession>
<dbReference type="SUPFAM" id="SSF49764">
    <property type="entry name" value="HSP20-like chaperones"/>
    <property type="match status" value="1"/>
</dbReference>
<sequence>MDDFFTHSPLKNIVKQMDEFFTNALQENTLSIETTETDNEFLIFCKLPGVKKDQITIETFDKYVTITVKHEEISEMKKDHHLLNKSISYKHASRTIPVPPYVKTHQLKANYQDGLLKIIIPKKQRRKYEIEG</sequence>
<evidence type="ECO:0000259" key="3">
    <source>
        <dbReference type="PROSITE" id="PS01031"/>
    </source>
</evidence>
<reference evidence="4 5" key="1">
    <citation type="submission" date="2016-12" db="EMBL/GenBank/DDBJ databases">
        <title>The whole genome sequencing and assembly of Bacillus cohnii DSM 6307T strain.</title>
        <authorList>
            <person name="Lee Y.-J."/>
            <person name="Yi H."/>
            <person name="Bahn Y.-S."/>
            <person name="Kim J.F."/>
            <person name="Lee D.-W."/>
        </authorList>
    </citation>
    <scope>NUCLEOTIDE SEQUENCE [LARGE SCALE GENOMIC DNA]</scope>
    <source>
        <strain evidence="4 5">DSM 6307</strain>
    </source>
</reference>
<dbReference type="InterPro" id="IPR008978">
    <property type="entry name" value="HSP20-like_chaperone"/>
</dbReference>
<dbReference type="Gene3D" id="2.60.40.790">
    <property type="match status" value="1"/>
</dbReference>
<evidence type="ECO:0000313" key="4">
    <source>
        <dbReference type="EMBL" id="AST94303.1"/>
    </source>
</evidence>
<dbReference type="Proteomes" id="UP000215224">
    <property type="component" value="Chromosome"/>
</dbReference>
<dbReference type="STRING" id="1314751.GCA_001591425_03407"/>
<comment type="similarity">
    <text evidence="1 2">Belongs to the small heat shock protein (HSP20) family.</text>
</comment>
<dbReference type="EMBL" id="CP018866">
    <property type="protein sequence ID" value="AST94303.1"/>
    <property type="molecule type" value="Genomic_DNA"/>
</dbReference>
<proteinExistence type="inferred from homology"/>
<dbReference type="PROSITE" id="PS01031">
    <property type="entry name" value="SHSP"/>
    <property type="match status" value="1"/>
</dbReference>
<gene>
    <name evidence="4" type="ORF">BC6307_10100</name>
</gene>
<dbReference type="AlphaFoldDB" id="A0A223KY32"/>